<dbReference type="PANTHER" id="PTHR30348:SF14">
    <property type="entry name" value="BLR8050 PROTEIN"/>
    <property type="match status" value="1"/>
</dbReference>
<keyword evidence="2" id="KW-1185">Reference proteome</keyword>
<accession>A0A7W8D5S1</accession>
<dbReference type="EMBL" id="JACHHP010000003">
    <property type="protein sequence ID" value="MBB5208439.1"/>
    <property type="molecule type" value="Genomic_DNA"/>
</dbReference>
<protein>
    <submittedName>
        <fullName evidence="1">Uncharacterized protein YecE (DUF72 family)</fullName>
    </submittedName>
</protein>
<dbReference type="AlphaFoldDB" id="A0A7W8D5S1"/>
<comment type="caution">
    <text evidence="1">The sequence shown here is derived from an EMBL/GenBank/DDBJ whole genome shotgun (WGS) entry which is preliminary data.</text>
</comment>
<proteinExistence type="predicted"/>
<dbReference type="Proteomes" id="UP000521199">
    <property type="component" value="Unassembled WGS sequence"/>
</dbReference>
<dbReference type="Pfam" id="PF01904">
    <property type="entry name" value="DUF72"/>
    <property type="match status" value="1"/>
</dbReference>
<sequence length="219" mass="24445">MLTRYATLFDCVEVNSSFYRSHRRDTYARWARSVPDTFRFSVKLPRAITHEAGLRGCGAALDRFFDETAGLGTRLGCVLVQLPPSRAFDARVAATFLAMLRRRHAGAVALEPRHASWFQPAADALLRRHRIARVAADPAPVAAAGQPGGHAAPRYWRWHGTPRVYYSAYDDATLARFAAAVSAEPRRTHWCIFDNTAHGHAIADALRLRELLSRHARGD</sequence>
<reference evidence="1 2" key="1">
    <citation type="submission" date="2020-08" db="EMBL/GenBank/DDBJ databases">
        <title>Genomic Encyclopedia of Type Strains, Phase IV (KMG-IV): sequencing the most valuable type-strain genomes for metagenomic binning, comparative biology and taxonomic classification.</title>
        <authorList>
            <person name="Goeker M."/>
        </authorList>
    </citation>
    <scope>NUCLEOTIDE SEQUENCE [LARGE SCALE GENOMIC DNA]</scope>
    <source>
        <strain evidence="1 2">DSM 24163</strain>
    </source>
</reference>
<evidence type="ECO:0000313" key="1">
    <source>
        <dbReference type="EMBL" id="MBB5208439.1"/>
    </source>
</evidence>
<dbReference type="Gene3D" id="3.20.20.410">
    <property type="entry name" value="Protein of unknown function UPF0759"/>
    <property type="match status" value="1"/>
</dbReference>
<dbReference type="PANTHER" id="PTHR30348">
    <property type="entry name" value="UNCHARACTERIZED PROTEIN YECE"/>
    <property type="match status" value="1"/>
</dbReference>
<evidence type="ECO:0000313" key="2">
    <source>
        <dbReference type="Proteomes" id="UP000521199"/>
    </source>
</evidence>
<dbReference type="InterPro" id="IPR036520">
    <property type="entry name" value="UPF0759_sf"/>
</dbReference>
<dbReference type="SUPFAM" id="SSF117396">
    <property type="entry name" value="TM1631-like"/>
    <property type="match status" value="1"/>
</dbReference>
<name>A0A7W8D5S1_9GAMM</name>
<organism evidence="1 2">
    <name type="scientific">Chiayiivirga flava</name>
    <dbReference type="NCBI Taxonomy" id="659595"/>
    <lineage>
        <taxon>Bacteria</taxon>
        <taxon>Pseudomonadati</taxon>
        <taxon>Pseudomonadota</taxon>
        <taxon>Gammaproteobacteria</taxon>
        <taxon>Lysobacterales</taxon>
        <taxon>Lysobacteraceae</taxon>
        <taxon>Chiayiivirga</taxon>
    </lineage>
</organism>
<dbReference type="InterPro" id="IPR002763">
    <property type="entry name" value="DUF72"/>
</dbReference>
<gene>
    <name evidence="1" type="ORF">HNQ52_001981</name>
</gene>